<evidence type="ECO:0000256" key="2">
    <source>
        <dbReference type="SAM" id="Phobius"/>
    </source>
</evidence>
<feature type="transmembrane region" description="Helical" evidence="2">
    <location>
        <begin position="6"/>
        <end position="24"/>
    </location>
</feature>
<name>A0A9X3IP40_9HYPH</name>
<accession>A0A9X3IP40</accession>
<dbReference type="InterPro" id="IPR016024">
    <property type="entry name" value="ARM-type_fold"/>
</dbReference>
<keyword evidence="2" id="KW-0472">Membrane</keyword>
<keyword evidence="2" id="KW-1133">Transmembrane helix</keyword>
<evidence type="ECO:0000256" key="1">
    <source>
        <dbReference type="SAM" id="MobiDB-lite"/>
    </source>
</evidence>
<keyword evidence="4" id="KW-1185">Reference proteome</keyword>
<proteinExistence type="predicted"/>
<dbReference type="Proteomes" id="UP001144805">
    <property type="component" value="Unassembled WGS sequence"/>
</dbReference>
<evidence type="ECO:0000313" key="4">
    <source>
        <dbReference type="Proteomes" id="UP001144805"/>
    </source>
</evidence>
<feature type="region of interest" description="Disordered" evidence="1">
    <location>
        <begin position="88"/>
        <end position="147"/>
    </location>
</feature>
<organism evidence="3 4">
    <name type="scientific">Kaistia nematophila</name>
    <dbReference type="NCBI Taxonomy" id="2994654"/>
    <lineage>
        <taxon>Bacteria</taxon>
        <taxon>Pseudomonadati</taxon>
        <taxon>Pseudomonadota</taxon>
        <taxon>Alphaproteobacteria</taxon>
        <taxon>Hyphomicrobiales</taxon>
        <taxon>Kaistiaceae</taxon>
        <taxon>Kaistia</taxon>
    </lineage>
</organism>
<comment type="caution">
    <text evidence="3">The sequence shown here is derived from an EMBL/GenBank/DDBJ whole genome shotgun (WGS) entry which is preliminary data.</text>
</comment>
<dbReference type="RefSeq" id="WP_266341188.1">
    <property type="nucleotide sequence ID" value="NZ_JAPKNK010000016.1"/>
</dbReference>
<feature type="transmembrane region" description="Helical" evidence="2">
    <location>
        <begin position="36"/>
        <end position="57"/>
    </location>
</feature>
<dbReference type="EMBL" id="JAPKNK010000016">
    <property type="protein sequence ID" value="MCX5572226.1"/>
    <property type="molecule type" value="Genomic_DNA"/>
</dbReference>
<reference evidence="3" key="1">
    <citation type="submission" date="2022-11" db="EMBL/GenBank/DDBJ databases">
        <title>Biodiversity and phylogenetic relationships of bacteria.</title>
        <authorList>
            <person name="Machado R.A.R."/>
            <person name="Bhat A."/>
            <person name="Loulou A."/>
            <person name="Kallel S."/>
        </authorList>
    </citation>
    <scope>NUCLEOTIDE SEQUENCE</scope>
    <source>
        <strain evidence="3">K-TC2</strain>
    </source>
</reference>
<dbReference type="AlphaFoldDB" id="A0A9X3IP40"/>
<protein>
    <submittedName>
        <fullName evidence="3">Uncharacterized protein</fullName>
    </submittedName>
</protein>
<evidence type="ECO:0000313" key="3">
    <source>
        <dbReference type="EMBL" id="MCX5572226.1"/>
    </source>
</evidence>
<feature type="compositionally biased region" description="Basic and acidic residues" evidence="1">
    <location>
        <begin position="133"/>
        <end position="147"/>
    </location>
</feature>
<sequence length="147" mass="17210">MRWRLIRILFLIYVAWAIFALLLVPLSSFGIVAENPLAAVLGLVLGLPWSVLLTWWIDSSSPILNFLLLALALAINGGILRYLSRRPRRVEPDDEDEEDHDADEEDDEHPEDPDWDPDHDPEFDDEDEDDDWHEERHRPEAPRRPRR</sequence>
<keyword evidence="2" id="KW-0812">Transmembrane</keyword>
<dbReference type="SUPFAM" id="SSF48371">
    <property type="entry name" value="ARM repeat"/>
    <property type="match status" value="1"/>
</dbReference>
<feature type="transmembrane region" description="Helical" evidence="2">
    <location>
        <begin position="63"/>
        <end position="83"/>
    </location>
</feature>
<gene>
    <name evidence="3" type="ORF">OSH07_23695</name>
</gene>
<feature type="compositionally biased region" description="Acidic residues" evidence="1">
    <location>
        <begin position="92"/>
        <end position="132"/>
    </location>
</feature>